<comment type="caution">
    <text evidence="2">The sequence shown here is derived from an EMBL/GenBank/DDBJ whole genome shotgun (WGS) entry which is preliminary data.</text>
</comment>
<reference evidence="2" key="1">
    <citation type="journal article" date="2020" name="Stud. Mycol.">
        <title>101 Dothideomycetes genomes: a test case for predicting lifestyles and emergence of pathogens.</title>
        <authorList>
            <person name="Haridas S."/>
            <person name="Albert R."/>
            <person name="Binder M."/>
            <person name="Bloem J."/>
            <person name="Labutti K."/>
            <person name="Salamov A."/>
            <person name="Andreopoulos B."/>
            <person name="Baker S."/>
            <person name="Barry K."/>
            <person name="Bills G."/>
            <person name="Bluhm B."/>
            <person name="Cannon C."/>
            <person name="Castanera R."/>
            <person name="Culley D."/>
            <person name="Daum C."/>
            <person name="Ezra D."/>
            <person name="Gonzalez J."/>
            <person name="Henrissat B."/>
            <person name="Kuo A."/>
            <person name="Liang C."/>
            <person name="Lipzen A."/>
            <person name="Lutzoni F."/>
            <person name="Magnuson J."/>
            <person name="Mondo S."/>
            <person name="Nolan M."/>
            <person name="Ohm R."/>
            <person name="Pangilinan J."/>
            <person name="Park H.-J."/>
            <person name="Ramirez L."/>
            <person name="Alfaro M."/>
            <person name="Sun H."/>
            <person name="Tritt A."/>
            <person name="Yoshinaga Y."/>
            <person name="Zwiers L.-H."/>
            <person name="Turgeon B."/>
            <person name="Goodwin S."/>
            <person name="Spatafora J."/>
            <person name="Crous P."/>
            <person name="Grigoriev I."/>
        </authorList>
    </citation>
    <scope>NUCLEOTIDE SEQUENCE</scope>
    <source>
        <strain evidence="2">CBS 101060</strain>
    </source>
</reference>
<gene>
    <name evidence="2" type="ORF">M501DRAFT_1061398</name>
</gene>
<dbReference type="Pfam" id="PF06101">
    <property type="entry name" value="Vps62"/>
    <property type="match status" value="1"/>
</dbReference>
<evidence type="ECO:0000313" key="3">
    <source>
        <dbReference type="Proteomes" id="UP000799429"/>
    </source>
</evidence>
<evidence type="ECO:0000256" key="1">
    <source>
        <dbReference type="SAM" id="MobiDB-lite"/>
    </source>
</evidence>
<dbReference type="EMBL" id="MU006114">
    <property type="protein sequence ID" value="KAF2834830.1"/>
    <property type="molecule type" value="Genomic_DNA"/>
</dbReference>
<dbReference type="PANTHER" id="PTHR48172:SF2">
    <property type="entry name" value="VACUOLAR PROTEIN SORTING PROTEIN 62"/>
    <property type="match status" value="1"/>
</dbReference>
<evidence type="ECO:0000313" key="2">
    <source>
        <dbReference type="EMBL" id="KAF2834830.1"/>
    </source>
</evidence>
<dbReference type="PANTHER" id="PTHR48172">
    <property type="match status" value="1"/>
</dbReference>
<dbReference type="OrthoDB" id="188042at2759"/>
<evidence type="ECO:0008006" key="4">
    <source>
        <dbReference type="Google" id="ProtNLM"/>
    </source>
</evidence>
<keyword evidence="3" id="KW-1185">Reference proteome</keyword>
<dbReference type="Proteomes" id="UP000799429">
    <property type="component" value="Unassembled WGS sequence"/>
</dbReference>
<dbReference type="InterPro" id="IPR009291">
    <property type="entry name" value="Vps62"/>
</dbReference>
<name>A0A9P4S458_9PEZI</name>
<dbReference type="AlphaFoldDB" id="A0A9P4S458"/>
<protein>
    <recommendedName>
        <fullName evidence="4">Vacuolar protein sorting-associated protein 62</fullName>
    </recommendedName>
</protein>
<organism evidence="2 3">
    <name type="scientific">Patellaria atrata CBS 101060</name>
    <dbReference type="NCBI Taxonomy" id="1346257"/>
    <lineage>
        <taxon>Eukaryota</taxon>
        <taxon>Fungi</taxon>
        <taxon>Dikarya</taxon>
        <taxon>Ascomycota</taxon>
        <taxon>Pezizomycotina</taxon>
        <taxon>Dothideomycetes</taxon>
        <taxon>Dothideomycetes incertae sedis</taxon>
        <taxon>Patellariales</taxon>
        <taxon>Patellariaceae</taxon>
        <taxon>Patellaria</taxon>
    </lineage>
</organism>
<feature type="region of interest" description="Disordered" evidence="1">
    <location>
        <begin position="299"/>
        <end position="378"/>
    </location>
</feature>
<accession>A0A9P4S458</accession>
<proteinExistence type="predicted"/>
<sequence>MSCYQGRVPVLVQYGGQVPLNPLPPAPSFIPSTTLISSEFPSVTSDSYNTALTASNPFRDAPTPAVDIQHWPEPFLESPIERISNQALVSTTLSVDVPTSTSIAEMFTGKRVPAYCLSVLVSLFTSSQASNHISNNSTSPSEKVEEKSWIETSHSWFNRKTCEWLGICGAEHLRNSEWINSKPSIGWAHEQVILEDNHEKIDASAFWTSGESNPKDWSEEEQALREIPQYVYDYAPYVHLYSGEKFWPCDIAEHIIHTTPHLNYTPIRAPWDHPSLTNLADLNDYGRFVYLKSDDNVEERPDWLGGKQNIPSSPNGGDDDDDDPEGSHSKTWADWHGMIGGGTPDENTNEWVEAREGNAVDRGSPRSHPSASEAPIPTHINEGEEHIPQYTFGKRVVGGRSDAPAVLVVVPKGKGVVDAFWFYFYSYNLGNVVFNVRFGNHVGDWEHSAIRFHNGKPKAVWFSEHNFGEAFSYNAVEKIGKRPVVYSATGTHAMYARPGVHPYVLPWGLLHDVTDKGPLWDPSLNTHAYTYDVLNDTLRASNFTPKAPTNWFFFDGHWGDKVYPLSDPRQYQFAGQYHYVTGPLGPRFKDLGRVDICPSGRECKVRNWFPLVEEVRTWAGAGDGEEMTREFKLES</sequence>